<reference evidence="2" key="1">
    <citation type="submission" date="2023-03" db="EMBL/GenBank/DDBJ databases">
        <title>Massive genome expansion in bonnet fungi (Mycena s.s.) driven by repeated elements and novel gene families across ecological guilds.</title>
        <authorList>
            <consortium name="Lawrence Berkeley National Laboratory"/>
            <person name="Harder C.B."/>
            <person name="Miyauchi S."/>
            <person name="Viragh M."/>
            <person name="Kuo A."/>
            <person name="Thoen E."/>
            <person name="Andreopoulos B."/>
            <person name="Lu D."/>
            <person name="Skrede I."/>
            <person name="Drula E."/>
            <person name="Henrissat B."/>
            <person name="Morin E."/>
            <person name="Kohler A."/>
            <person name="Barry K."/>
            <person name="LaButti K."/>
            <person name="Morin E."/>
            <person name="Salamov A."/>
            <person name="Lipzen A."/>
            <person name="Mereny Z."/>
            <person name="Hegedus B."/>
            <person name="Baldrian P."/>
            <person name="Stursova M."/>
            <person name="Weitz H."/>
            <person name="Taylor A."/>
            <person name="Grigoriev I.V."/>
            <person name="Nagy L.G."/>
            <person name="Martin F."/>
            <person name="Kauserud H."/>
        </authorList>
    </citation>
    <scope>NUCLEOTIDE SEQUENCE</scope>
    <source>
        <strain evidence="2">CBHHK182m</strain>
    </source>
</reference>
<sequence length="231" mass="25918">MAYKVLKEERWSKWMLPLAPEARYLPTVMEGQFEEGKGEWVRRDDNSDGGVSLGPPSDGKQDTGDVMDAAIDLMLDCQPMMAREFYGVGLLCSDKNLIRRVDMAIVRDPEALEKGAPAVAFPTRDLLQRLDLPSSGGLPVSVSQRLGVPLQERVSKVQERRRCERRPHNQAVKRARKEAERMAKLKESGLIEEDDRNLQTTLLLDAASQPTPTPAPAAPYVPLDYPEDWYA</sequence>
<accession>A0AAD7HDS0</accession>
<organism evidence="2 3">
    <name type="scientific">Mycena metata</name>
    <dbReference type="NCBI Taxonomy" id="1033252"/>
    <lineage>
        <taxon>Eukaryota</taxon>
        <taxon>Fungi</taxon>
        <taxon>Dikarya</taxon>
        <taxon>Basidiomycota</taxon>
        <taxon>Agaricomycotina</taxon>
        <taxon>Agaricomycetes</taxon>
        <taxon>Agaricomycetidae</taxon>
        <taxon>Agaricales</taxon>
        <taxon>Marasmiineae</taxon>
        <taxon>Mycenaceae</taxon>
        <taxon>Mycena</taxon>
    </lineage>
</organism>
<dbReference type="Proteomes" id="UP001215598">
    <property type="component" value="Unassembled WGS sequence"/>
</dbReference>
<keyword evidence="3" id="KW-1185">Reference proteome</keyword>
<dbReference type="AlphaFoldDB" id="A0AAD7HDS0"/>
<feature type="region of interest" description="Disordered" evidence="1">
    <location>
        <begin position="205"/>
        <end position="231"/>
    </location>
</feature>
<feature type="region of interest" description="Disordered" evidence="1">
    <location>
        <begin position="35"/>
        <end position="63"/>
    </location>
</feature>
<proteinExistence type="predicted"/>
<dbReference type="EMBL" id="JARKIB010000270">
    <property type="protein sequence ID" value="KAJ7717955.1"/>
    <property type="molecule type" value="Genomic_DNA"/>
</dbReference>
<name>A0AAD7HDS0_9AGAR</name>
<protein>
    <submittedName>
        <fullName evidence="2">Uncharacterized protein</fullName>
    </submittedName>
</protein>
<feature type="compositionally biased region" description="Basic and acidic residues" evidence="1">
    <location>
        <begin position="35"/>
        <end position="46"/>
    </location>
</feature>
<comment type="caution">
    <text evidence="2">The sequence shown here is derived from an EMBL/GenBank/DDBJ whole genome shotgun (WGS) entry which is preliminary data.</text>
</comment>
<evidence type="ECO:0000256" key="1">
    <source>
        <dbReference type="SAM" id="MobiDB-lite"/>
    </source>
</evidence>
<evidence type="ECO:0000313" key="2">
    <source>
        <dbReference type="EMBL" id="KAJ7717955.1"/>
    </source>
</evidence>
<gene>
    <name evidence="2" type="ORF">B0H16DRAFT_1475791</name>
</gene>
<evidence type="ECO:0000313" key="3">
    <source>
        <dbReference type="Proteomes" id="UP001215598"/>
    </source>
</evidence>